<dbReference type="GO" id="GO:0005524">
    <property type="term" value="F:ATP binding"/>
    <property type="evidence" value="ECO:0007669"/>
    <property type="project" value="UniProtKB-KW"/>
</dbReference>
<dbReference type="NCBIfam" id="NF001138">
    <property type="entry name" value="PRK00143.1"/>
    <property type="match status" value="1"/>
</dbReference>
<evidence type="ECO:0000256" key="6">
    <source>
        <dbReference type="ARBA" id="ARBA00022884"/>
    </source>
</evidence>
<feature type="binding site" evidence="9">
    <location>
        <position position="49"/>
    </location>
    <ligand>
        <name>ATP</name>
        <dbReference type="ChEBI" id="CHEBI:30616"/>
    </ligand>
</feature>
<dbReference type="InterPro" id="IPR046884">
    <property type="entry name" value="MnmA-like_central"/>
</dbReference>
<feature type="binding site" evidence="9">
    <location>
        <position position="136"/>
    </location>
    <ligand>
        <name>ATP</name>
        <dbReference type="ChEBI" id="CHEBI:30616"/>
    </ligand>
</feature>
<keyword evidence="9" id="KW-0963">Cytoplasm</keyword>
<evidence type="ECO:0000259" key="10">
    <source>
        <dbReference type="Pfam" id="PF20258"/>
    </source>
</evidence>
<sequence>MRYPLPPHIANLPSDTRIALLASGGVDSSVATHLLVEAGFRPDLYYIRIGMEDEEGFVDCPAEEDMEMVTLLARKYGLHYETIDLHKEYWERVVNYTIESVRKGFTPNPDMMCNKFIKFGVFEERIGHQYDYIATGHYALTEIIHGKTFLATAPDPVKDQTDFLAQINFKQISKLLFPLGYLNKHQVREVALEAGLANAQRKDSQGICFLGKINYNDFIERYLGKKTGRIIEYETGKVLGTHNGFWFHTIGQRKGLGLSGGPWFVVKKDCKRNIILVSRGYDPLTQYGKEIYIEQFDFITEDLFAHGSIGNPLTPKEIEDGCPIPITLKIRHTPEFVKALIYKEKDGGYRIESEEPIQGIAPGQYAVIYDLKKHLCFGSGMIIRGER</sequence>
<keyword evidence="4 9" id="KW-0547">Nucleotide-binding</keyword>
<reference evidence="13" key="1">
    <citation type="submission" date="2017-02" db="EMBL/GenBank/DDBJ databases">
        <authorList>
            <person name="Varghese N."/>
            <person name="Submissions S."/>
        </authorList>
    </citation>
    <scope>NUCLEOTIDE SEQUENCE [LARGE SCALE GENOMIC DNA]</scope>
    <source>
        <strain evidence="13">ATCC 51356</strain>
    </source>
</reference>
<dbReference type="STRING" id="29524.SAMN02745171_01047"/>
<dbReference type="InterPro" id="IPR023382">
    <property type="entry name" value="MnmA-like_central_sf"/>
</dbReference>
<evidence type="ECO:0000313" key="13">
    <source>
        <dbReference type="Proteomes" id="UP000190121"/>
    </source>
</evidence>
<keyword evidence="12" id="KW-0489">Methyltransferase</keyword>
<dbReference type="SUPFAM" id="SSF52402">
    <property type="entry name" value="Adenine nucleotide alpha hydrolases-like"/>
    <property type="match status" value="1"/>
</dbReference>
<comment type="subcellular location">
    <subcellularLocation>
        <location evidence="9">Cytoplasm</location>
    </subcellularLocation>
</comment>
<evidence type="ECO:0000259" key="11">
    <source>
        <dbReference type="Pfam" id="PF20259"/>
    </source>
</evidence>
<dbReference type="AlphaFoldDB" id="A0A1T4N951"/>
<dbReference type="FunFam" id="2.30.30.280:FF:000001">
    <property type="entry name" value="tRNA-specific 2-thiouridylase MnmA"/>
    <property type="match status" value="1"/>
</dbReference>
<dbReference type="Gene3D" id="2.40.30.10">
    <property type="entry name" value="Translation factors"/>
    <property type="match status" value="1"/>
</dbReference>
<name>A0A1T4N951_9PORP</name>
<dbReference type="GO" id="GO:0032259">
    <property type="term" value="P:methylation"/>
    <property type="evidence" value="ECO:0007669"/>
    <property type="project" value="UniProtKB-KW"/>
</dbReference>
<feature type="binding site" evidence="9">
    <location>
        <begin position="21"/>
        <end position="28"/>
    </location>
    <ligand>
        <name>ATP</name>
        <dbReference type="ChEBI" id="CHEBI:30616"/>
    </ligand>
</feature>
<dbReference type="RefSeq" id="WP_078736969.1">
    <property type="nucleotide sequence ID" value="NZ_FUXE01000009.1"/>
</dbReference>
<keyword evidence="2 9" id="KW-0808">Transferase</keyword>
<proteinExistence type="inferred from homology"/>
<feature type="active site" description="Cysteine persulfide intermediate" evidence="9">
    <location>
        <position position="208"/>
    </location>
</feature>
<keyword evidence="6 9" id="KW-0694">RNA-binding</keyword>
<evidence type="ECO:0000256" key="3">
    <source>
        <dbReference type="ARBA" id="ARBA00022694"/>
    </source>
</evidence>
<dbReference type="OrthoDB" id="9800696at2"/>
<dbReference type="InterPro" id="IPR046885">
    <property type="entry name" value="MnmA-like_C"/>
</dbReference>
<dbReference type="GO" id="GO:0103016">
    <property type="term" value="F:tRNA-uridine 2-sulfurtransferase activity"/>
    <property type="evidence" value="ECO:0007669"/>
    <property type="project" value="UniProtKB-EC"/>
</dbReference>
<dbReference type="EMBL" id="FUXE01000009">
    <property type="protein sequence ID" value="SJZ75752.1"/>
    <property type="molecule type" value="Genomic_DNA"/>
</dbReference>
<feature type="region of interest" description="Interaction with tRNA" evidence="9">
    <location>
        <begin position="158"/>
        <end position="160"/>
    </location>
</feature>
<evidence type="ECO:0000256" key="4">
    <source>
        <dbReference type="ARBA" id="ARBA00022741"/>
    </source>
</evidence>
<feature type="region of interest" description="Interaction with target base in tRNA" evidence="9">
    <location>
        <begin position="108"/>
        <end position="110"/>
    </location>
</feature>
<dbReference type="GO" id="GO:0008168">
    <property type="term" value="F:methyltransferase activity"/>
    <property type="evidence" value="ECO:0007669"/>
    <property type="project" value="UniProtKB-KW"/>
</dbReference>
<comment type="catalytic activity">
    <reaction evidence="8 9">
        <text>S-sulfanyl-L-cysteinyl-[protein] + uridine(34) in tRNA + AH2 + ATP = 2-thiouridine(34) in tRNA + L-cysteinyl-[protein] + A + AMP + diphosphate + H(+)</text>
        <dbReference type="Rhea" id="RHEA:47032"/>
        <dbReference type="Rhea" id="RHEA-COMP:10131"/>
        <dbReference type="Rhea" id="RHEA-COMP:11726"/>
        <dbReference type="Rhea" id="RHEA-COMP:11727"/>
        <dbReference type="Rhea" id="RHEA-COMP:11728"/>
        <dbReference type="ChEBI" id="CHEBI:13193"/>
        <dbReference type="ChEBI" id="CHEBI:15378"/>
        <dbReference type="ChEBI" id="CHEBI:17499"/>
        <dbReference type="ChEBI" id="CHEBI:29950"/>
        <dbReference type="ChEBI" id="CHEBI:30616"/>
        <dbReference type="ChEBI" id="CHEBI:33019"/>
        <dbReference type="ChEBI" id="CHEBI:61963"/>
        <dbReference type="ChEBI" id="CHEBI:65315"/>
        <dbReference type="ChEBI" id="CHEBI:87170"/>
        <dbReference type="ChEBI" id="CHEBI:456215"/>
        <dbReference type="EC" id="2.8.1.13"/>
    </reaction>
</comment>
<dbReference type="Gene3D" id="3.40.50.620">
    <property type="entry name" value="HUPs"/>
    <property type="match status" value="1"/>
</dbReference>
<feature type="domain" description="tRNA-specific 2-thiouridylase MnmA-like C-terminal" evidence="10">
    <location>
        <begin position="323"/>
        <end position="382"/>
    </location>
</feature>
<feature type="site" description="Interaction with tRNA" evidence="9">
    <location>
        <position position="137"/>
    </location>
</feature>
<feature type="active site" description="Nucleophile" evidence="9">
    <location>
        <position position="113"/>
    </location>
</feature>
<evidence type="ECO:0000256" key="8">
    <source>
        <dbReference type="ARBA" id="ARBA00051542"/>
    </source>
</evidence>
<dbReference type="InterPro" id="IPR014729">
    <property type="entry name" value="Rossmann-like_a/b/a_fold"/>
</dbReference>
<gene>
    <name evidence="9" type="primary">mnmA</name>
    <name evidence="12" type="ORF">SAMN02745171_01047</name>
</gene>
<evidence type="ECO:0000313" key="12">
    <source>
        <dbReference type="EMBL" id="SJZ75752.1"/>
    </source>
</evidence>
<dbReference type="InterPro" id="IPR051305">
    <property type="entry name" value="tRNA_2-thiouridylase_MnmA"/>
</dbReference>
<evidence type="ECO:0000256" key="1">
    <source>
        <dbReference type="ARBA" id="ARBA00022555"/>
    </source>
</evidence>
<keyword evidence="3 9" id="KW-0819">tRNA processing</keyword>
<comment type="similarity">
    <text evidence="9">Belongs to the MnmA/TRMU family.</text>
</comment>
<feature type="domain" description="tRNA-specific 2-thiouridylase MnmA-like central" evidence="11">
    <location>
        <begin position="216"/>
        <end position="279"/>
    </location>
</feature>
<dbReference type="HAMAP" id="MF_00144">
    <property type="entry name" value="tRNA_thiouridyl_MnmA"/>
    <property type="match status" value="1"/>
</dbReference>
<comment type="caution">
    <text evidence="9">Lacks conserved residue(s) required for the propagation of feature annotation.</text>
</comment>
<feature type="site" description="Interaction with tRNA" evidence="9">
    <location>
        <position position="364"/>
    </location>
</feature>
<evidence type="ECO:0000256" key="5">
    <source>
        <dbReference type="ARBA" id="ARBA00022840"/>
    </source>
</evidence>
<dbReference type="GO" id="GO:0006400">
    <property type="term" value="P:tRNA modification"/>
    <property type="evidence" value="ECO:0007669"/>
    <property type="project" value="UniProtKB-UniRule"/>
</dbReference>
<dbReference type="Pfam" id="PF03054">
    <property type="entry name" value="tRNA_Me_trans"/>
    <property type="match status" value="1"/>
</dbReference>
<dbReference type="Pfam" id="PF20258">
    <property type="entry name" value="tRNA_Me_trans_C"/>
    <property type="match status" value="1"/>
</dbReference>
<keyword evidence="5 9" id="KW-0067">ATP-binding</keyword>
<dbReference type="InterPro" id="IPR004506">
    <property type="entry name" value="MnmA-like"/>
</dbReference>
<evidence type="ECO:0000256" key="7">
    <source>
        <dbReference type="ARBA" id="ARBA00023157"/>
    </source>
</evidence>
<dbReference type="GO" id="GO:0000049">
    <property type="term" value="F:tRNA binding"/>
    <property type="evidence" value="ECO:0007669"/>
    <property type="project" value="UniProtKB-KW"/>
</dbReference>
<organism evidence="12 13">
    <name type="scientific">Porphyromonas circumdentaria</name>
    <dbReference type="NCBI Taxonomy" id="29524"/>
    <lineage>
        <taxon>Bacteria</taxon>
        <taxon>Pseudomonadati</taxon>
        <taxon>Bacteroidota</taxon>
        <taxon>Bacteroidia</taxon>
        <taxon>Bacteroidales</taxon>
        <taxon>Porphyromonadaceae</taxon>
        <taxon>Porphyromonas</taxon>
    </lineage>
</organism>
<keyword evidence="1 9" id="KW-0820">tRNA-binding</keyword>
<dbReference type="CDD" id="cd01998">
    <property type="entry name" value="MnmA_TRMU-like"/>
    <property type="match status" value="1"/>
</dbReference>
<dbReference type="Pfam" id="PF20259">
    <property type="entry name" value="tRNA_Me_trans_M"/>
    <property type="match status" value="1"/>
</dbReference>
<keyword evidence="7" id="KW-1015">Disulfide bond</keyword>
<accession>A0A1T4N951</accession>
<dbReference type="Gene3D" id="2.30.30.280">
    <property type="entry name" value="Adenine nucleotide alpha hydrolases-like domains"/>
    <property type="match status" value="1"/>
</dbReference>
<comment type="function">
    <text evidence="9">Catalyzes the 2-thiolation of uridine at the wobble position (U34) of tRNA, leading to the formation of s(2)U34.</text>
</comment>
<dbReference type="GO" id="GO:0005737">
    <property type="term" value="C:cytoplasm"/>
    <property type="evidence" value="ECO:0007669"/>
    <property type="project" value="UniProtKB-SubCell"/>
</dbReference>
<dbReference type="Proteomes" id="UP000190121">
    <property type="component" value="Unassembled WGS sequence"/>
</dbReference>
<protein>
    <recommendedName>
        <fullName evidence="9">tRNA-specific 2-thiouridylase MnmA</fullName>
        <ecNumber evidence="9">2.8.1.13</ecNumber>
    </recommendedName>
</protein>
<dbReference type="PANTHER" id="PTHR43052">
    <property type="match status" value="1"/>
</dbReference>
<dbReference type="NCBIfam" id="TIGR00420">
    <property type="entry name" value="trmU"/>
    <property type="match status" value="1"/>
</dbReference>
<keyword evidence="13" id="KW-1185">Reference proteome</keyword>
<dbReference type="PANTHER" id="PTHR43052:SF1">
    <property type="entry name" value="TRNA-5-TAURINOMETHYLURIDINE 2-SULFURTRANSFERASE"/>
    <property type="match status" value="1"/>
</dbReference>
<evidence type="ECO:0000256" key="9">
    <source>
        <dbReference type="HAMAP-Rule" id="MF_00144"/>
    </source>
</evidence>
<evidence type="ECO:0000256" key="2">
    <source>
        <dbReference type="ARBA" id="ARBA00022679"/>
    </source>
</evidence>
<dbReference type="EC" id="2.8.1.13" evidence="9"/>